<keyword evidence="1" id="KW-0732">Signal</keyword>
<sequence length="1230" mass="132414">MHVLCLLSVLLTSATSHRHISSPQLLPLRKYLPLQRNTANVSELNTKSDIVLPHGQYHVSNFEMTSTTLNLNGKESTIFPSFVTDDEDLSEDSEWNGFWDSKEDRGNSLFLMSNCTTWMSSLRFECGSGGFSIAQIWDSCVGIVGSVLMSNRERGPFVIVGGDWGSRSSVTIISSSHTSSCFPWLLPLTSLDGCDCFTPHNSESSQLRTEVLVTGSDLEVCDACLIGGSGALFDFSGLPRTTTDRCSITTTLASTSFLNTTSSIESGSGSVDVDVKEGGCDFGDSESVYQKMIGSCVCRCTNHLCGTGFRDLNLGEPHTSTDGMLNCPTLGFPTVSSRIVRLPRRRPLAGVELFTSPVAPPSDSILSDFENVWLRQGMDTICASTLHQQLTSQQCPTAIPRQPPKRVESSHPLQWVMFCQLQLKPHQSSEIVVTLDKEVTGSLHVLISNSEGTGRTDTTKAPNIGRVLVFSIESSSIGGCTVSTGETGLLQLPLSDYKIVTASLSKYILSFSELSLEVTQRPTFTSANCVLDDSCTRAFLNLEGIDLDDETFDLTLQNGWTLEAIFTDKKATIDLGVIGESSKWIENEVFEITSGTKRSDDSIVVSVLSPLCFTIPLAARLMNIVVSDLNEANEVTLSFSYRLLKPDHDYTITLERNDGNKRVVMDVRTNSSGLLAEQTVKLSPSNRNEEEWKNSIGFGEEYVVTVFSAKTGDTDYPILFSPILVTMPNEPARISSAKCSTNSATTTIVSVEGSGLLTNETYTLTLSGTPTTDPNSLDVHNAAISVMASSSTEAKSIPLLLSSTSESSLLFGHTYTITAITNGSVAGIVVGTPSFTTRSTPTLTSLLCKLKEGDAKTAEISISGTDIPDGLYNLVVKKTVVDSTETELPIKIVDSAGKVEFVVFSSTTLEYGAEYKVVSLSSSSVTVVLPTDTTNRLMKVPDAPARVRSALCVLAGEKQSHVEVVVCGENLPIGNSLSVKVTEVGLSGNTIISEILLPEASITSTTSTDPVQIQLYGASNPCLEYGKTYELTSLTFSETVSFILDESVRFSVPLEPLRITSASSTTDETDWTVVSVEGSGFVLGEFYKVSVSGHPIGSLSPPPSSQHNTSFVVIGSSSKKATSSALQLHPAEGSQLKFSYSYKIVGIWNGTEDGVVDSVSFETQSDFPRHEALITRIEAVPTNSLNTSMVIEVSGSNLPSGTVGTLTLDTSFSFAFTFNPNGYTQIQKDR</sequence>
<name>A0ABQ9Y580_9EUKA</name>
<evidence type="ECO:0000256" key="1">
    <source>
        <dbReference type="SAM" id="SignalP"/>
    </source>
</evidence>
<organism evidence="2 3">
    <name type="scientific">Blattamonas nauphoetae</name>
    <dbReference type="NCBI Taxonomy" id="2049346"/>
    <lineage>
        <taxon>Eukaryota</taxon>
        <taxon>Metamonada</taxon>
        <taxon>Preaxostyla</taxon>
        <taxon>Oxymonadida</taxon>
        <taxon>Blattamonas</taxon>
    </lineage>
</organism>
<gene>
    <name evidence="2" type="ORF">BLNAU_6156</name>
</gene>
<feature type="chain" id="PRO_5045437052" evidence="1">
    <location>
        <begin position="17"/>
        <end position="1230"/>
    </location>
</feature>
<dbReference type="Proteomes" id="UP001281761">
    <property type="component" value="Unassembled WGS sequence"/>
</dbReference>
<protein>
    <submittedName>
        <fullName evidence="2">Uncharacterized protein</fullName>
    </submittedName>
</protein>
<proteinExistence type="predicted"/>
<accession>A0ABQ9Y580</accession>
<comment type="caution">
    <text evidence="2">The sequence shown here is derived from an EMBL/GenBank/DDBJ whole genome shotgun (WGS) entry which is preliminary data.</text>
</comment>
<dbReference type="EMBL" id="JARBJD010000034">
    <property type="protein sequence ID" value="KAK2958907.1"/>
    <property type="molecule type" value="Genomic_DNA"/>
</dbReference>
<evidence type="ECO:0000313" key="2">
    <source>
        <dbReference type="EMBL" id="KAK2958907.1"/>
    </source>
</evidence>
<feature type="signal peptide" evidence="1">
    <location>
        <begin position="1"/>
        <end position="16"/>
    </location>
</feature>
<evidence type="ECO:0000313" key="3">
    <source>
        <dbReference type="Proteomes" id="UP001281761"/>
    </source>
</evidence>
<reference evidence="2 3" key="1">
    <citation type="journal article" date="2022" name="bioRxiv">
        <title>Genomics of Preaxostyla Flagellates Illuminates Evolutionary Transitions and the Path Towards Mitochondrial Loss.</title>
        <authorList>
            <person name="Novak L.V.F."/>
            <person name="Treitli S.C."/>
            <person name="Pyrih J."/>
            <person name="Halakuc P."/>
            <person name="Pipaliya S.V."/>
            <person name="Vacek V."/>
            <person name="Brzon O."/>
            <person name="Soukal P."/>
            <person name="Eme L."/>
            <person name="Dacks J.B."/>
            <person name="Karnkowska A."/>
            <person name="Elias M."/>
            <person name="Hampl V."/>
        </authorList>
    </citation>
    <scope>NUCLEOTIDE SEQUENCE [LARGE SCALE GENOMIC DNA]</scope>
    <source>
        <strain evidence="2">NAU3</strain>
        <tissue evidence="2">Gut</tissue>
    </source>
</reference>
<keyword evidence="3" id="KW-1185">Reference proteome</keyword>